<keyword evidence="2" id="KW-1185">Reference proteome</keyword>
<reference evidence="1 2" key="1">
    <citation type="submission" date="2019-05" db="EMBL/GenBank/DDBJ databases">
        <title>Another draft genome of Portunus trituberculatus and its Hox gene families provides insights of decapod evolution.</title>
        <authorList>
            <person name="Jeong J.-H."/>
            <person name="Song I."/>
            <person name="Kim S."/>
            <person name="Choi T."/>
            <person name="Kim D."/>
            <person name="Ryu S."/>
            <person name="Kim W."/>
        </authorList>
    </citation>
    <scope>NUCLEOTIDE SEQUENCE [LARGE SCALE GENOMIC DNA]</scope>
    <source>
        <tissue evidence="1">Muscle</tissue>
    </source>
</reference>
<accession>A0A5B7GR69</accession>
<sequence length="102" mass="11052">MSGVFSVGGRDSLMVMRKTVMESSAEMPRVTFSPDSLGTYVSTPVVRLEDGEVANHPPRPASLGRLGDIGRVQGHNSSAYVQAVSTKPEIRIQDYSIVCRAR</sequence>
<evidence type="ECO:0000313" key="2">
    <source>
        <dbReference type="Proteomes" id="UP000324222"/>
    </source>
</evidence>
<comment type="caution">
    <text evidence="1">The sequence shown here is derived from an EMBL/GenBank/DDBJ whole genome shotgun (WGS) entry which is preliminary data.</text>
</comment>
<dbReference type="Proteomes" id="UP000324222">
    <property type="component" value="Unassembled WGS sequence"/>
</dbReference>
<dbReference type="AlphaFoldDB" id="A0A5B7GR69"/>
<evidence type="ECO:0000313" key="1">
    <source>
        <dbReference type="EMBL" id="MPC59677.1"/>
    </source>
</evidence>
<dbReference type="EMBL" id="VSRR010016779">
    <property type="protein sequence ID" value="MPC59677.1"/>
    <property type="molecule type" value="Genomic_DNA"/>
</dbReference>
<gene>
    <name evidence="1" type="ORF">E2C01_053703</name>
</gene>
<organism evidence="1 2">
    <name type="scientific">Portunus trituberculatus</name>
    <name type="common">Swimming crab</name>
    <name type="synonym">Neptunus trituberculatus</name>
    <dbReference type="NCBI Taxonomy" id="210409"/>
    <lineage>
        <taxon>Eukaryota</taxon>
        <taxon>Metazoa</taxon>
        <taxon>Ecdysozoa</taxon>
        <taxon>Arthropoda</taxon>
        <taxon>Crustacea</taxon>
        <taxon>Multicrustacea</taxon>
        <taxon>Malacostraca</taxon>
        <taxon>Eumalacostraca</taxon>
        <taxon>Eucarida</taxon>
        <taxon>Decapoda</taxon>
        <taxon>Pleocyemata</taxon>
        <taxon>Brachyura</taxon>
        <taxon>Eubrachyura</taxon>
        <taxon>Portunoidea</taxon>
        <taxon>Portunidae</taxon>
        <taxon>Portuninae</taxon>
        <taxon>Portunus</taxon>
    </lineage>
</organism>
<proteinExistence type="predicted"/>
<name>A0A5B7GR69_PORTR</name>
<protein>
    <submittedName>
        <fullName evidence="1">Uncharacterized protein</fullName>
    </submittedName>
</protein>